<keyword evidence="3" id="KW-1185">Reference proteome</keyword>
<dbReference type="Proteomes" id="UP000723714">
    <property type="component" value="Unassembled WGS sequence"/>
</dbReference>
<gene>
    <name evidence="2" type="ORF">HGO97_014345</name>
</gene>
<comment type="caution">
    <text evidence="2">The sequence shown here is derived from an EMBL/GenBank/DDBJ whole genome shotgun (WGS) entry which is preliminary data.</text>
</comment>
<dbReference type="EMBL" id="JABACJ020000014">
    <property type="protein sequence ID" value="MBU3876987.1"/>
    <property type="molecule type" value="Genomic_DNA"/>
</dbReference>
<evidence type="ECO:0000313" key="3">
    <source>
        <dbReference type="Proteomes" id="UP000723714"/>
    </source>
</evidence>
<evidence type="ECO:0008006" key="4">
    <source>
        <dbReference type="Google" id="ProtNLM"/>
    </source>
</evidence>
<keyword evidence="1" id="KW-1133">Transmembrane helix</keyword>
<keyword evidence="1" id="KW-0472">Membrane</keyword>
<name>A0ABS6D734_9FIRM</name>
<reference evidence="2 3" key="1">
    <citation type="submission" date="2021-06" db="EMBL/GenBank/DDBJ databases">
        <title>Faecalicatena sp. nov. isolated from porcine feces.</title>
        <authorList>
            <person name="Oh B.S."/>
            <person name="Lee J.H."/>
        </authorList>
    </citation>
    <scope>NUCLEOTIDE SEQUENCE [LARGE SCALE GENOMIC DNA]</scope>
    <source>
        <strain evidence="2 3">AGMB00832</strain>
    </source>
</reference>
<evidence type="ECO:0000313" key="2">
    <source>
        <dbReference type="EMBL" id="MBU3876987.1"/>
    </source>
</evidence>
<accession>A0ABS6D734</accession>
<feature type="transmembrane region" description="Helical" evidence="1">
    <location>
        <begin position="68"/>
        <end position="92"/>
    </location>
</feature>
<sequence length="113" mass="13529">MVEPQPERRTAVAAAYRRGYADALEDMRQRQREKKRRRQYFIMQKLNGVALLAFTALAIYILEEDATIAVFTVPLGLYMIFSREMCIVNRYYWETKERNKRNDKNFRAVRGDR</sequence>
<keyword evidence="1" id="KW-0812">Transmembrane</keyword>
<protein>
    <recommendedName>
        <fullName evidence="4">2TM domain-containing protein</fullName>
    </recommendedName>
</protein>
<proteinExistence type="predicted"/>
<evidence type="ECO:0000256" key="1">
    <source>
        <dbReference type="SAM" id="Phobius"/>
    </source>
</evidence>
<organism evidence="2 3">
    <name type="scientific">Faecalicatena faecalis</name>
    <dbReference type="NCBI Taxonomy" id="2726362"/>
    <lineage>
        <taxon>Bacteria</taxon>
        <taxon>Bacillati</taxon>
        <taxon>Bacillota</taxon>
        <taxon>Clostridia</taxon>
        <taxon>Lachnospirales</taxon>
        <taxon>Lachnospiraceae</taxon>
        <taxon>Faecalicatena</taxon>
    </lineage>
</organism>
<feature type="transmembrane region" description="Helical" evidence="1">
    <location>
        <begin position="40"/>
        <end position="62"/>
    </location>
</feature>